<reference evidence="1 2" key="1">
    <citation type="submission" date="2020-11" db="EMBL/GenBank/DDBJ databases">
        <title>Description of Pontivivens ytuae sp. nov. isolated from deep sea sediment of Mariana Trench.</title>
        <authorList>
            <person name="Wang Z."/>
            <person name="Sun Q.-L."/>
            <person name="Xu X.-D."/>
            <person name="Tang Y.-Z."/>
            <person name="Zhang J."/>
        </authorList>
    </citation>
    <scope>NUCLEOTIDE SEQUENCE [LARGE SCALE GENOMIC DNA]</scope>
    <source>
        <strain evidence="1 2">MT2928</strain>
    </source>
</reference>
<dbReference type="RefSeq" id="WP_196102505.1">
    <property type="nucleotide sequence ID" value="NZ_CP064942.1"/>
</dbReference>
<name>A0A7S9LQ94_9RHOB</name>
<evidence type="ECO:0000313" key="1">
    <source>
        <dbReference type="EMBL" id="QPH53294.1"/>
    </source>
</evidence>
<organism evidence="1 2">
    <name type="scientific">Pontivivens ytuae</name>
    <dbReference type="NCBI Taxonomy" id="2789856"/>
    <lineage>
        <taxon>Bacteria</taxon>
        <taxon>Pseudomonadati</taxon>
        <taxon>Pseudomonadota</taxon>
        <taxon>Alphaproteobacteria</taxon>
        <taxon>Rhodobacterales</taxon>
        <taxon>Paracoccaceae</taxon>
        <taxon>Pontivivens</taxon>
    </lineage>
</organism>
<accession>A0A7S9LQ94</accession>
<dbReference type="KEGG" id="poz:I0K15_16090"/>
<sequence length="129" mass="14008">MIAVAATLTSCNWTENHWAAEKAFEGLEPVIEAIDAEVVRTGVAPRMLCDLPHDSAPVLERTCAPDGPALWAALTGMRQGSAGYLANARDWHGPDGPDTYMIRIDWVGGIKNTCTWYGGAEAWDCFGVW</sequence>
<evidence type="ECO:0000313" key="2">
    <source>
        <dbReference type="Proteomes" id="UP000594800"/>
    </source>
</evidence>
<keyword evidence="2" id="KW-1185">Reference proteome</keyword>
<dbReference type="Proteomes" id="UP000594800">
    <property type="component" value="Chromosome"/>
</dbReference>
<protein>
    <submittedName>
        <fullName evidence="1">Uncharacterized protein</fullName>
    </submittedName>
</protein>
<proteinExistence type="predicted"/>
<dbReference type="EMBL" id="CP064942">
    <property type="protein sequence ID" value="QPH53294.1"/>
    <property type="molecule type" value="Genomic_DNA"/>
</dbReference>
<dbReference type="AlphaFoldDB" id="A0A7S9LQ94"/>
<gene>
    <name evidence="1" type="ORF">I0K15_16090</name>
</gene>